<feature type="compositionally biased region" description="Basic and acidic residues" evidence="1">
    <location>
        <begin position="9"/>
        <end position="19"/>
    </location>
</feature>
<dbReference type="RefSeq" id="WP_311364460.1">
    <property type="nucleotide sequence ID" value="NZ_JAVRIC010000007.1"/>
</dbReference>
<feature type="region of interest" description="Disordered" evidence="1">
    <location>
        <begin position="1"/>
        <end position="24"/>
    </location>
</feature>
<name>A0ABU2WGR5_9GAMM</name>
<evidence type="ECO:0000313" key="3">
    <source>
        <dbReference type="Proteomes" id="UP001254608"/>
    </source>
</evidence>
<sequence length="93" mass="10014">MKKASSSKDTLRNEYKRSDFPGGFQRGKYAARAATASNIVVLESEIATAFPTSAAVNQALRTILEAAEQVTIHPESDAPTEHPPAASRRTGNR</sequence>
<reference evidence="2 3" key="1">
    <citation type="submission" date="2023-09" db="EMBL/GenBank/DDBJ databases">
        <authorList>
            <person name="Rey-Velasco X."/>
        </authorList>
    </citation>
    <scope>NUCLEOTIDE SEQUENCE [LARGE SCALE GENOMIC DNA]</scope>
    <source>
        <strain evidence="2 3">W345</strain>
    </source>
</reference>
<dbReference type="Proteomes" id="UP001254608">
    <property type="component" value="Unassembled WGS sequence"/>
</dbReference>
<evidence type="ECO:0000256" key="1">
    <source>
        <dbReference type="SAM" id="MobiDB-lite"/>
    </source>
</evidence>
<protein>
    <submittedName>
        <fullName evidence="2">Uncharacterized protein</fullName>
    </submittedName>
</protein>
<organism evidence="2 3">
    <name type="scientific">Banduia mediterranea</name>
    <dbReference type="NCBI Taxonomy" id="3075609"/>
    <lineage>
        <taxon>Bacteria</taxon>
        <taxon>Pseudomonadati</taxon>
        <taxon>Pseudomonadota</taxon>
        <taxon>Gammaproteobacteria</taxon>
        <taxon>Nevskiales</taxon>
        <taxon>Algiphilaceae</taxon>
        <taxon>Banduia</taxon>
    </lineage>
</organism>
<comment type="caution">
    <text evidence="2">The sequence shown here is derived from an EMBL/GenBank/DDBJ whole genome shotgun (WGS) entry which is preliminary data.</text>
</comment>
<feature type="region of interest" description="Disordered" evidence="1">
    <location>
        <begin position="70"/>
        <end position="93"/>
    </location>
</feature>
<evidence type="ECO:0000313" key="2">
    <source>
        <dbReference type="EMBL" id="MDT0497066.1"/>
    </source>
</evidence>
<proteinExistence type="predicted"/>
<accession>A0ABU2WGR5</accession>
<dbReference type="EMBL" id="JAVRIC010000007">
    <property type="protein sequence ID" value="MDT0497066.1"/>
    <property type="molecule type" value="Genomic_DNA"/>
</dbReference>
<keyword evidence="3" id="KW-1185">Reference proteome</keyword>
<gene>
    <name evidence="2" type="ORF">RM530_06765</name>
</gene>